<sequence>MQTGDYDGAKARSKFKLGTSNGRHHLVNSVFQCPGHRVAEKKGHCPRTAFLVHDLPVVDLFPTTSDPATVSPEESQLETCRMIAGCGDDQLSPLRVGHQTKKREILEYYDGVNSTTILGELFGQDEPRRFVQITVGESSGIELSQAEDVESVNMDFLRRRGAFHLPSKQIWYEFLISVFQTRVTEESSEKLFQIYFEQVHPYTPILERLAFLRGWVEDKYSIFLLQCILTSVVPFLHEDSVSLMGFADRRSAQRSFFSKAQLLYDLEFEKSQLCLLQGSLMLTSSHFEFIVDKDCRFWLINAVRLATQMGLHRKQIAAQLDPSTRKLFTRLFWVLYNRDVLMAIAGRANVRRLNDYHCDVSELTEHDWDDEDYHGPSVLFSSPTTRIEKLYLVQNTKLSRICARYLEIFRSTESKPARSGCEELEKAILQWRKELPPDLNIEFIENWSNETVWILVLKAMSSRLECVLYRNLRTMYDTGDESSEHRALQKQHNAMLDLSTTLDRIMLQDLVGCCPLSVMTCASTVIAMHIETALDKSITTPRRQNSQIHIHKGLAYLRASSEHWHSGQGSLHMLEEIVKKTGLTLKDLDDRESGLKPVNPFAQKQKGALDRRIDSSDRPAGPSGLFSGGNASNDRETAWTSLPFLPGLSMGTENSGYETMAGEEDPEKLLNELLAENFLDFDGAHAWGQFE</sequence>
<evidence type="ECO:0000313" key="9">
    <source>
        <dbReference type="Proteomes" id="UP001358417"/>
    </source>
</evidence>
<keyword evidence="9" id="KW-1185">Reference proteome</keyword>
<keyword evidence="1" id="KW-0862">Zinc</keyword>
<dbReference type="Proteomes" id="UP001358417">
    <property type="component" value="Unassembled WGS sequence"/>
</dbReference>
<feature type="region of interest" description="Disordered" evidence="6">
    <location>
        <begin position="594"/>
        <end position="634"/>
    </location>
</feature>
<accession>A0AAV9NPE5</accession>
<dbReference type="InterPro" id="IPR052073">
    <property type="entry name" value="Amide_Lactam_Regulators"/>
</dbReference>
<keyword evidence="5" id="KW-0539">Nucleus</keyword>
<dbReference type="GeneID" id="89973162"/>
<dbReference type="Pfam" id="PF04082">
    <property type="entry name" value="Fungal_trans"/>
    <property type="match status" value="1"/>
</dbReference>
<reference evidence="8 9" key="1">
    <citation type="submission" date="2023-08" db="EMBL/GenBank/DDBJ databases">
        <title>Black Yeasts Isolated from many extreme environments.</title>
        <authorList>
            <person name="Coleine C."/>
            <person name="Stajich J.E."/>
            <person name="Selbmann L."/>
        </authorList>
    </citation>
    <scope>NUCLEOTIDE SEQUENCE [LARGE SCALE GENOMIC DNA]</scope>
    <source>
        <strain evidence="8 9">CCFEE 5792</strain>
    </source>
</reference>
<evidence type="ECO:0000256" key="6">
    <source>
        <dbReference type="SAM" id="MobiDB-lite"/>
    </source>
</evidence>
<evidence type="ECO:0000256" key="4">
    <source>
        <dbReference type="ARBA" id="ARBA00023163"/>
    </source>
</evidence>
<protein>
    <recommendedName>
        <fullName evidence="7">Xylanolytic transcriptional activator regulatory domain-containing protein</fullName>
    </recommendedName>
</protein>
<gene>
    <name evidence="8" type="ORF">LTR84_004984</name>
</gene>
<dbReference type="GO" id="GO:0003677">
    <property type="term" value="F:DNA binding"/>
    <property type="evidence" value="ECO:0007669"/>
    <property type="project" value="UniProtKB-KW"/>
</dbReference>
<name>A0AAV9NPE5_9EURO</name>
<dbReference type="EMBL" id="JAVRRD010000002">
    <property type="protein sequence ID" value="KAK5062908.1"/>
    <property type="molecule type" value="Genomic_DNA"/>
</dbReference>
<dbReference type="CDD" id="cd12148">
    <property type="entry name" value="fungal_TF_MHR"/>
    <property type="match status" value="1"/>
</dbReference>
<keyword evidence="4" id="KW-0804">Transcription</keyword>
<feature type="domain" description="Xylanolytic transcriptional activator regulatory" evidence="7">
    <location>
        <begin position="295"/>
        <end position="370"/>
    </location>
</feature>
<feature type="compositionally biased region" description="Basic and acidic residues" evidence="6">
    <location>
        <begin position="607"/>
        <end position="617"/>
    </location>
</feature>
<evidence type="ECO:0000256" key="3">
    <source>
        <dbReference type="ARBA" id="ARBA00023125"/>
    </source>
</evidence>
<dbReference type="AlphaFoldDB" id="A0AAV9NPE5"/>
<evidence type="ECO:0000256" key="5">
    <source>
        <dbReference type="ARBA" id="ARBA00023242"/>
    </source>
</evidence>
<dbReference type="GO" id="GO:0006351">
    <property type="term" value="P:DNA-templated transcription"/>
    <property type="evidence" value="ECO:0007669"/>
    <property type="project" value="InterPro"/>
</dbReference>
<dbReference type="PANTHER" id="PTHR47171:SF3">
    <property type="entry name" value="FARA-RELATED"/>
    <property type="match status" value="1"/>
</dbReference>
<dbReference type="RefSeq" id="XP_064711180.1">
    <property type="nucleotide sequence ID" value="XM_064848556.1"/>
</dbReference>
<keyword evidence="3" id="KW-0238">DNA-binding</keyword>
<evidence type="ECO:0000313" key="8">
    <source>
        <dbReference type="EMBL" id="KAK5062908.1"/>
    </source>
</evidence>
<dbReference type="InterPro" id="IPR007219">
    <property type="entry name" value="XnlR_reg_dom"/>
</dbReference>
<organism evidence="8 9">
    <name type="scientific">Exophiala bonariae</name>
    <dbReference type="NCBI Taxonomy" id="1690606"/>
    <lineage>
        <taxon>Eukaryota</taxon>
        <taxon>Fungi</taxon>
        <taxon>Dikarya</taxon>
        <taxon>Ascomycota</taxon>
        <taxon>Pezizomycotina</taxon>
        <taxon>Eurotiomycetes</taxon>
        <taxon>Chaetothyriomycetidae</taxon>
        <taxon>Chaetothyriales</taxon>
        <taxon>Herpotrichiellaceae</taxon>
        <taxon>Exophiala</taxon>
    </lineage>
</organism>
<keyword evidence="2" id="KW-0805">Transcription regulation</keyword>
<comment type="caution">
    <text evidence="8">The sequence shown here is derived from an EMBL/GenBank/DDBJ whole genome shotgun (WGS) entry which is preliminary data.</text>
</comment>
<evidence type="ECO:0000259" key="7">
    <source>
        <dbReference type="SMART" id="SM00906"/>
    </source>
</evidence>
<dbReference type="GO" id="GO:0008270">
    <property type="term" value="F:zinc ion binding"/>
    <property type="evidence" value="ECO:0007669"/>
    <property type="project" value="InterPro"/>
</dbReference>
<evidence type="ECO:0000256" key="1">
    <source>
        <dbReference type="ARBA" id="ARBA00022833"/>
    </source>
</evidence>
<dbReference type="SMART" id="SM00906">
    <property type="entry name" value="Fungal_trans"/>
    <property type="match status" value="1"/>
</dbReference>
<proteinExistence type="predicted"/>
<evidence type="ECO:0000256" key="2">
    <source>
        <dbReference type="ARBA" id="ARBA00023015"/>
    </source>
</evidence>
<dbReference type="PANTHER" id="PTHR47171">
    <property type="entry name" value="FARA-RELATED"/>
    <property type="match status" value="1"/>
</dbReference>